<evidence type="ECO:0000313" key="2">
    <source>
        <dbReference type="EMBL" id="KZO91308.1"/>
    </source>
</evidence>
<feature type="region of interest" description="Disordered" evidence="1">
    <location>
        <begin position="1"/>
        <end position="25"/>
    </location>
</feature>
<sequence>MIDLSSPMHPPSTPTPCRLPDPGPNLLTLLDISHSSRPYPPRTPSLPPSSPPLPLSKILNDDWPGSCSFNTICSVSAVINYKIHHEKKSFSMAFHEHYGFDKPYSTWAQHTGYLRNIKLKKLVDEYKMKPDSPWTEFSSKARHILTQSKLANK</sequence>
<feature type="compositionally biased region" description="Pro residues" evidence="1">
    <location>
        <begin position="38"/>
        <end position="52"/>
    </location>
</feature>
<gene>
    <name evidence="2" type="ORF">CALVIDRAFT_568344</name>
</gene>
<protein>
    <submittedName>
        <fullName evidence="2">Uncharacterized protein</fullName>
    </submittedName>
</protein>
<reference evidence="2 3" key="1">
    <citation type="journal article" date="2016" name="Mol. Biol. Evol.">
        <title>Comparative Genomics of Early-Diverging Mushroom-Forming Fungi Provides Insights into the Origins of Lignocellulose Decay Capabilities.</title>
        <authorList>
            <person name="Nagy L.G."/>
            <person name="Riley R."/>
            <person name="Tritt A."/>
            <person name="Adam C."/>
            <person name="Daum C."/>
            <person name="Floudas D."/>
            <person name="Sun H."/>
            <person name="Yadav J.S."/>
            <person name="Pangilinan J."/>
            <person name="Larsson K.H."/>
            <person name="Matsuura K."/>
            <person name="Barry K."/>
            <person name="Labutti K."/>
            <person name="Kuo R."/>
            <person name="Ohm R.A."/>
            <person name="Bhattacharya S.S."/>
            <person name="Shirouzu T."/>
            <person name="Yoshinaga Y."/>
            <person name="Martin F.M."/>
            <person name="Grigoriev I.V."/>
            <person name="Hibbett D.S."/>
        </authorList>
    </citation>
    <scope>NUCLEOTIDE SEQUENCE [LARGE SCALE GENOMIC DNA]</scope>
    <source>
        <strain evidence="2 3">TUFC12733</strain>
    </source>
</reference>
<dbReference type="OrthoDB" id="10471030at2759"/>
<feature type="region of interest" description="Disordered" evidence="1">
    <location>
        <begin position="33"/>
        <end position="52"/>
    </location>
</feature>
<accession>A0A167H712</accession>
<dbReference type="AlphaFoldDB" id="A0A167H712"/>
<dbReference type="EMBL" id="KV417325">
    <property type="protein sequence ID" value="KZO91308.1"/>
    <property type="molecule type" value="Genomic_DNA"/>
</dbReference>
<evidence type="ECO:0000256" key="1">
    <source>
        <dbReference type="SAM" id="MobiDB-lite"/>
    </source>
</evidence>
<keyword evidence="3" id="KW-1185">Reference proteome</keyword>
<organism evidence="2 3">
    <name type="scientific">Calocera viscosa (strain TUFC12733)</name>
    <dbReference type="NCBI Taxonomy" id="1330018"/>
    <lineage>
        <taxon>Eukaryota</taxon>
        <taxon>Fungi</taxon>
        <taxon>Dikarya</taxon>
        <taxon>Basidiomycota</taxon>
        <taxon>Agaricomycotina</taxon>
        <taxon>Dacrymycetes</taxon>
        <taxon>Dacrymycetales</taxon>
        <taxon>Dacrymycetaceae</taxon>
        <taxon>Calocera</taxon>
    </lineage>
</organism>
<feature type="compositionally biased region" description="Pro residues" evidence="1">
    <location>
        <begin position="8"/>
        <end position="23"/>
    </location>
</feature>
<evidence type="ECO:0000313" key="3">
    <source>
        <dbReference type="Proteomes" id="UP000076738"/>
    </source>
</evidence>
<proteinExistence type="predicted"/>
<dbReference type="Proteomes" id="UP000076738">
    <property type="component" value="Unassembled WGS sequence"/>
</dbReference>
<name>A0A167H712_CALVF</name>